<keyword evidence="1" id="KW-1133">Transmembrane helix</keyword>
<proteinExistence type="predicted"/>
<accession>A0ABU1VP51</accession>
<dbReference type="Pfam" id="PF06197">
    <property type="entry name" value="DUF998"/>
    <property type="match status" value="1"/>
</dbReference>
<evidence type="ECO:0000256" key="1">
    <source>
        <dbReference type="SAM" id="Phobius"/>
    </source>
</evidence>
<feature type="transmembrane region" description="Helical" evidence="1">
    <location>
        <begin position="159"/>
        <end position="177"/>
    </location>
</feature>
<dbReference type="EMBL" id="JAVDVW010000001">
    <property type="protein sequence ID" value="MDR7099267.1"/>
    <property type="molecule type" value="Genomic_DNA"/>
</dbReference>
<dbReference type="Proteomes" id="UP001267878">
    <property type="component" value="Unassembled WGS sequence"/>
</dbReference>
<feature type="transmembrane region" description="Helical" evidence="1">
    <location>
        <begin position="129"/>
        <end position="147"/>
    </location>
</feature>
<comment type="caution">
    <text evidence="2">The sequence shown here is derived from an EMBL/GenBank/DDBJ whole genome shotgun (WGS) entry which is preliminary data.</text>
</comment>
<keyword evidence="1" id="KW-0812">Transmembrane</keyword>
<evidence type="ECO:0000313" key="2">
    <source>
        <dbReference type="EMBL" id="MDR7099267.1"/>
    </source>
</evidence>
<feature type="transmembrane region" description="Helical" evidence="1">
    <location>
        <begin position="59"/>
        <end position="79"/>
    </location>
</feature>
<keyword evidence="3" id="KW-1185">Reference proteome</keyword>
<sequence length="211" mass="22236">MKAPFSLASRLASRVSRYAAVVAALLFTGSALLMADRIEGYSHVLHPLAMLGAKPLPGADLFNLLAFVLPGVLVAWVAWRLRTMLPAAARWPARIGAQLLLLSALAFALQGVLPLDAGDLDGVRSSRHAAAWMVWWIAFATGGLLLARGLRGAGGWQAIASTSLLAAVLVPLCALVLPNLLPAGIAQRLAFALWFVWAIHAGLAVSRAPQP</sequence>
<dbReference type="InterPro" id="IPR009339">
    <property type="entry name" value="DUF998"/>
</dbReference>
<keyword evidence="1" id="KW-0472">Membrane</keyword>
<feature type="transmembrane region" description="Helical" evidence="1">
    <location>
        <begin position="189"/>
        <end position="206"/>
    </location>
</feature>
<reference evidence="2 3" key="1">
    <citation type="submission" date="2023-07" db="EMBL/GenBank/DDBJ databases">
        <title>Sorghum-associated microbial communities from plants grown in Nebraska, USA.</title>
        <authorList>
            <person name="Schachtman D."/>
        </authorList>
    </citation>
    <scope>NUCLEOTIDE SEQUENCE [LARGE SCALE GENOMIC DNA]</scope>
    <source>
        <strain evidence="2 3">BE187</strain>
    </source>
</reference>
<protein>
    <submittedName>
        <fullName evidence="2">Membrane protein</fullName>
    </submittedName>
</protein>
<feature type="transmembrane region" description="Helical" evidence="1">
    <location>
        <begin position="91"/>
        <end position="109"/>
    </location>
</feature>
<dbReference type="RefSeq" id="WP_310053475.1">
    <property type="nucleotide sequence ID" value="NZ_JAVDVW010000001.1"/>
</dbReference>
<name>A0ABU1VP51_9GAMM</name>
<gene>
    <name evidence="2" type="ORF">J2X04_001614</name>
</gene>
<organism evidence="2 3">
    <name type="scientific">Agrilutibacter niabensis</name>
    <dbReference type="NCBI Taxonomy" id="380628"/>
    <lineage>
        <taxon>Bacteria</taxon>
        <taxon>Pseudomonadati</taxon>
        <taxon>Pseudomonadota</taxon>
        <taxon>Gammaproteobacteria</taxon>
        <taxon>Lysobacterales</taxon>
        <taxon>Lysobacteraceae</taxon>
        <taxon>Agrilutibacter</taxon>
    </lineage>
</organism>
<evidence type="ECO:0000313" key="3">
    <source>
        <dbReference type="Proteomes" id="UP001267878"/>
    </source>
</evidence>